<evidence type="ECO:0000313" key="2">
    <source>
        <dbReference type="EMBL" id="QNR24684.1"/>
    </source>
</evidence>
<evidence type="ECO:0008006" key="4">
    <source>
        <dbReference type="Google" id="ProtNLM"/>
    </source>
</evidence>
<keyword evidence="3" id="KW-1185">Reference proteome</keyword>
<proteinExistence type="predicted"/>
<feature type="chain" id="PRO_5028804690" description="Beta-agarase" evidence="1">
    <location>
        <begin position="20"/>
        <end position="641"/>
    </location>
</feature>
<dbReference type="AlphaFoldDB" id="A0A7H0VG36"/>
<dbReference type="EMBL" id="CP060139">
    <property type="protein sequence ID" value="QNR24684.1"/>
    <property type="molecule type" value="Genomic_DNA"/>
</dbReference>
<protein>
    <recommendedName>
        <fullName evidence="4">Beta-agarase</fullName>
    </recommendedName>
</protein>
<dbReference type="KEGG" id="chyd:H4K34_02240"/>
<feature type="signal peptide" evidence="1">
    <location>
        <begin position="1"/>
        <end position="19"/>
    </location>
</feature>
<dbReference type="InterPro" id="IPR051923">
    <property type="entry name" value="Glycosyl_Hydrolase_39"/>
</dbReference>
<evidence type="ECO:0000256" key="1">
    <source>
        <dbReference type="SAM" id="SignalP"/>
    </source>
</evidence>
<dbReference type="InterPro" id="IPR017853">
    <property type="entry name" value="GH"/>
</dbReference>
<dbReference type="PANTHER" id="PTHR12631">
    <property type="entry name" value="ALPHA-L-IDURONIDASE"/>
    <property type="match status" value="1"/>
</dbReference>
<dbReference type="PANTHER" id="PTHR12631:SF10">
    <property type="entry name" value="BETA-XYLOSIDASE-LIKE PROTEIN-RELATED"/>
    <property type="match status" value="1"/>
</dbReference>
<dbReference type="GO" id="GO:0004553">
    <property type="term" value="F:hydrolase activity, hydrolyzing O-glycosyl compounds"/>
    <property type="evidence" value="ECO:0007669"/>
    <property type="project" value="TreeGrafter"/>
</dbReference>
<dbReference type="SUPFAM" id="SSF51445">
    <property type="entry name" value="(Trans)glycosidases"/>
    <property type="match status" value="1"/>
</dbReference>
<accession>A0A7H0VG36</accession>
<evidence type="ECO:0000313" key="3">
    <source>
        <dbReference type="Proteomes" id="UP000516305"/>
    </source>
</evidence>
<gene>
    <name evidence="2" type="ORF">H4K34_02240</name>
</gene>
<dbReference type="Proteomes" id="UP000516305">
    <property type="component" value="Chromosome"/>
</dbReference>
<name>A0A7H0VG36_9FLAO</name>
<dbReference type="Gene3D" id="3.20.20.80">
    <property type="entry name" value="Glycosidases"/>
    <property type="match status" value="1"/>
</dbReference>
<reference evidence="2 3" key="1">
    <citation type="submission" date="2020-08" db="EMBL/GenBank/DDBJ databases">
        <title>Croceimicrobium hydrocarbonivorans gen. nov., sp. nov., a novel marine bacterium isolated from a bacterial consortium that degrades polyethylene terephthalate.</title>
        <authorList>
            <person name="Liu R."/>
        </authorList>
    </citation>
    <scope>NUCLEOTIDE SEQUENCE [LARGE SCALE GENOMIC DNA]</scope>
    <source>
        <strain evidence="2 3">A20-9</strain>
    </source>
</reference>
<organism evidence="2 3">
    <name type="scientific">Croceimicrobium hydrocarbonivorans</name>
    <dbReference type="NCBI Taxonomy" id="2761580"/>
    <lineage>
        <taxon>Bacteria</taxon>
        <taxon>Pseudomonadati</taxon>
        <taxon>Bacteroidota</taxon>
        <taxon>Flavobacteriia</taxon>
        <taxon>Flavobacteriales</taxon>
        <taxon>Owenweeksiaceae</taxon>
        <taxon>Croceimicrobium</taxon>
    </lineage>
</organism>
<dbReference type="RefSeq" id="WP_210759211.1">
    <property type="nucleotide sequence ID" value="NZ_CP060139.1"/>
</dbReference>
<keyword evidence="1" id="KW-0732">Signal</keyword>
<sequence>MKYLLLLLSVFSTCCPAQGQWIAIQEKHIVQLTGQERQMGLFDEGPRLFDQKGKANLKPHRRFHPTYQKLYQPQEFLIKLDGNYRLDSVRFYDGAGKDSFEIYLGNPAEWNLVLKQSTDRYETWRSFELKGQSELILLRFKGPQAEIGEMYFYGERLAPLKQSLKNRQLRSPLTLDEFLGINAFIDDPGSKVEAVAGLVREYHNWDWHYPEGLKAGQIQMEGIRFAPATAGYWDFDQYYTDLKKRGLQSYPCLQGSPPWLASEFDHKPQDPNFAADDPQAYRHHAAFVWQYAARYGGQTHESKTLNLAKGQAQKSGLKLIAGLESWNEPDKWWRGREGYFHPFEYAAMLSADFDGHAGTLGPLYGLKKADPNLDFVMGGLAGLDTNYVEAIRLWALYRRPKGNFPADVLNFHHYSNDAGGQDDRADHGIPPEDDHLKQRLEALVQYRNANLPAQRIFLSEFGYDTNPRSIQAPAHDDSLEVLAAQANYLVRSMLLAHASGIDGAFIYMLRDVNAPNPNKYMSSGLTAEKWNKHRPKPSFYKLKALKQIMGDFVFVEQEQPDLKELHIFRYRHRETGQRAYVLWVKSDGRKSTYKELYFLNEKRTPSKVYRLPSDASSIEAEEFNLSQGFEVNNSPVILIYD</sequence>